<protein>
    <submittedName>
        <fullName evidence="1">Uncharacterized protein</fullName>
    </submittedName>
</protein>
<dbReference type="EMBL" id="ML976977">
    <property type="protein sequence ID" value="KAF1963772.1"/>
    <property type="molecule type" value="Genomic_DNA"/>
</dbReference>
<accession>A0A6A5UJ21</accession>
<evidence type="ECO:0000313" key="1">
    <source>
        <dbReference type="EMBL" id="KAF1963772.1"/>
    </source>
</evidence>
<gene>
    <name evidence="1" type="ORF">CC80DRAFT_498890</name>
</gene>
<reference evidence="1" key="1">
    <citation type="journal article" date="2020" name="Stud. Mycol.">
        <title>101 Dothideomycetes genomes: a test case for predicting lifestyles and emergence of pathogens.</title>
        <authorList>
            <person name="Haridas S."/>
            <person name="Albert R."/>
            <person name="Binder M."/>
            <person name="Bloem J."/>
            <person name="Labutti K."/>
            <person name="Salamov A."/>
            <person name="Andreopoulos B."/>
            <person name="Baker S."/>
            <person name="Barry K."/>
            <person name="Bills G."/>
            <person name="Bluhm B."/>
            <person name="Cannon C."/>
            <person name="Castanera R."/>
            <person name="Culley D."/>
            <person name="Daum C."/>
            <person name="Ezra D."/>
            <person name="Gonzalez J."/>
            <person name="Henrissat B."/>
            <person name="Kuo A."/>
            <person name="Liang C."/>
            <person name="Lipzen A."/>
            <person name="Lutzoni F."/>
            <person name="Magnuson J."/>
            <person name="Mondo S."/>
            <person name="Nolan M."/>
            <person name="Ohm R."/>
            <person name="Pangilinan J."/>
            <person name="Park H.-J."/>
            <person name="Ramirez L."/>
            <person name="Alfaro M."/>
            <person name="Sun H."/>
            <person name="Tritt A."/>
            <person name="Yoshinaga Y."/>
            <person name="Zwiers L.-H."/>
            <person name="Turgeon B."/>
            <person name="Goodwin S."/>
            <person name="Spatafora J."/>
            <person name="Crous P."/>
            <person name="Grigoriev I."/>
        </authorList>
    </citation>
    <scope>NUCLEOTIDE SEQUENCE</scope>
    <source>
        <strain evidence="1">CBS 675.92</strain>
    </source>
</reference>
<organism evidence="1 2">
    <name type="scientific">Byssothecium circinans</name>
    <dbReference type="NCBI Taxonomy" id="147558"/>
    <lineage>
        <taxon>Eukaryota</taxon>
        <taxon>Fungi</taxon>
        <taxon>Dikarya</taxon>
        <taxon>Ascomycota</taxon>
        <taxon>Pezizomycotina</taxon>
        <taxon>Dothideomycetes</taxon>
        <taxon>Pleosporomycetidae</taxon>
        <taxon>Pleosporales</taxon>
        <taxon>Massarineae</taxon>
        <taxon>Massarinaceae</taxon>
        <taxon>Byssothecium</taxon>
    </lineage>
</organism>
<sequence length="105" mass="11636">MPHPLLLCHRKKQSNFLLGFTHQTPTLSASLLSPNALLCVAKISAAPLPFRLSQYVRSHLGILRDLVNVQIFPGCATIEPYARSNLPSDALLRCCRPSLGRLEFL</sequence>
<proteinExistence type="predicted"/>
<evidence type="ECO:0000313" key="2">
    <source>
        <dbReference type="Proteomes" id="UP000800035"/>
    </source>
</evidence>
<dbReference type="Proteomes" id="UP000800035">
    <property type="component" value="Unassembled WGS sequence"/>
</dbReference>
<dbReference type="AlphaFoldDB" id="A0A6A5UJ21"/>
<keyword evidence="2" id="KW-1185">Reference proteome</keyword>
<name>A0A6A5UJ21_9PLEO</name>